<name>A0ABS3GTN5_9NEIS</name>
<evidence type="ECO:0000256" key="1">
    <source>
        <dbReference type="SAM" id="SignalP"/>
    </source>
</evidence>
<keyword evidence="1" id="KW-0732">Signal</keyword>
<organism evidence="2 3">
    <name type="scientific">Chromobacterium haemolyticum</name>
    <dbReference type="NCBI Taxonomy" id="394935"/>
    <lineage>
        <taxon>Bacteria</taxon>
        <taxon>Pseudomonadati</taxon>
        <taxon>Pseudomonadota</taxon>
        <taxon>Betaproteobacteria</taxon>
        <taxon>Neisseriales</taxon>
        <taxon>Chromobacteriaceae</taxon>
        <taxon>Chromobacterium</taxon>
    </lineage>
</organism>
<proteinExistence type="predicted"/>
<dbReference type="RefSeq" id="WP_043590885.1">
    <property type="nucleotide sequence ID" value="NZ_AP019312.1"/>
</dbReference>
<dbReference type="Proteomes" id="UP000664349">
    <property type="component" value="Unassembled WGS sequence"/>
</dbReference>
<keyword evidence="3" id="KW-1185">Reference proteome</keyword>
<sequence length="155" mass="16643">MRQLRAYIAALFLAMIAVSAQAAPASVPVRDVTDQLVARMDGKPMSADMLRRAIIAGAGSKGWVVVDDGEGKLLASLDVRGKHQAKVAISYGADRYSVKYLSANNLNVETKSENKNYSGAAEKAPVGTTLIHPNYNRWVAIMVQEIQSSANQIAP</sequence>
<evidence type="ECO:0000313" key="2">
    <source>
        <dbReference type="EMBL" id="MBO0417997.1"/>
    </source>
</evidence>
<accession>A0ABS3GTN5</accession>
<dbReference type="EMBL" id="JAFLRD010000023">
    <property type="protein sequence ID" value="MBO0417997.1"/>
    <property type="molecule type" value="Genomic_DNA"/>
</dbReference>
<comment type="caution">
    <text evidence="2">The sequence shown here is derived from an EMBL/GenBank/DDBJ whole genome shotgun (WGS) entry which is preliminary data.</text>
</comment>
<dbReference type="GeneID" id="58561273"/>
<gene>
    <name evidence="2" type="ORF">J1C50_21045</name>
</gene>
<reference evidence="2 3" key="1">
    <citation type="submission" date="2021-03" db="EMBL/GenBank/DDBJ databases">
        <title>First Case of infection caused by Chromobacterium haemolyticum derived from water in China.</title>
        <authorList>
            <person name="Chen J."/>
            <person name="Liu C."/>
        </authorList>
    </citation>
    <scope>NUCLEOTIDE SEQUENCE [LARGE SCALE GENOMIC DNA]</scope>
    <source>
        <strain evidence="2 3">WJ-5</strain>
    </source>
</reference>
<protein>
    <submittedName>
        <fullName evidence="2">Uncharacterized protein</fullName>
    </submittedName>
</protein>
<evidence type="ECO:0000313" key="3">
    <source>
        <dbReference type="Proteomes" id="UP000664349"/>
    </source>
</evidence>
<feature type="signal peptide" evidence="1">
    <location>
        <begin position="1"/>
        <end position="22"/>
    </location>
</feature>
<feature type="chain" id="PRO_5046621148" evidence="1">
    <location>
        <begin position="23"/>
        <end position="155"/>
    </location>
</feature>